<evidence type="ECO:0000313" key="2">
    <source>
        <dbReference type="Proteomes" id="UP001432222"/>
    </source>
</evidence>
<evidence type="ECO:0000313" key="1">
    <source>
        <dbReference type="EMBL" id="WUQ88759.1"/>
    </source>
</evidence>
<name>A0ABZ1UEK8_9ACTN</name>
<dbReference type="Proteomes" id="UP001432222">
    <property type="component" value="Chromosome"/>
</dbReference>
<keyword evidence="2" id="KW-1185">Reference proteome</keyword>
<accession>A0ABZ1UEK8</accession>
<sequence length="67" mass="6891">MIAGGPCGPSGDEDKCGNGDCPTIFTTNLPGLLAVQGYTTDRTTPDGEAIVTIPESLLREAVRALGR</sequence>
<organism evidence="1 2">
    <name type="scientific">Kitasatospora purpeofusca</name>
    <dbReference type="NCBI Taxonomy" id="67352"/>
    <lineage>
        <taxon>Bacteria</taxon>
        <taxon>Bacillati</taxon>
        <taxon>Actinomycetota</taxon>
        <taxon>Actinomycetes</taxon>
        <taxon>Kitasatosporales</taxon>
        <taxon>Streptomycetaceae</taxon>
        <taxon>Kitasatospora</taxon>
    </lineage>
</organism>
<proteinExistence type="predicted"/>
<reference evidence="1" key="1">
    <citation type="submission" date="2022-10" db="EMBL/GenBank/DDBJ databases">
        <title>The complete genomes of actinobacterial strains from the NBC collection.</title>
        <authorList>
            <person name="Joergensen T.S."/>
            <person name="Alvarez Arevalo M."/>
            <person name="Sterndorff E.B."/>
            <person name="Faurdal D."/>
            <person name="Vuksanovic O."/>
            <person name="Mourched A.-S."/>
            <person name="Charusanti P."/>
            <person name="Shaw S."/>
            <person name="Blin K."/>
            <person name="Weber T."/>
        </authorList>
    </citation>
    <scope>NUCLEOTIDE SEQUENCE</scope>
    <source>
        <strain evidence="1">NBC_00222</strain>
    </source>
</reference>
<protein>
    <submittedName>
        <fullName evidence="1">Uncharacterized protein</fullName>
    </submittedName>
</protein>
<dbReference type="EMBL" id="CP108110">
    <property type="protein sequence ID" value="WUQ88759.1"/>
    <property type="molecule type" value="Genomic_DNA"/>
</dbReference>
<gene>
    <name evidence="1" type="ORF">OHA16_13150</name>
</gene>